<keyword evidence="5" id="KW-1185">Reference proteome</keyword>
<feature type="signal peptide" evidence="2">
    <location>
        <begin position="1"/>
        <end position="20"/>
    </location>
</feature>
<dbReference type="CDD" id="cd16282">
    <property type="entry name" value="metallo-hydrolase-like_MBL-fold"/>
    <property type="match status" value="1"/>
</dbReference>
<dbReference type="InterPro" id="IPR001279">
    <property type="entry name" value="Metallo-B-lactamas"/>
</dbReference>
<name>A0A9X2A4M1_9FLAO</name>
<dbReference type="Pfam" id="PF00753">
    <property type="entry name" value="Lactamase_B"/>
    <property type="match status" value="1"/>
</dbReference>
<dbReference type="Proteomes" id="UP001139344">
    <property type="component" value="Unassembled WGS sequence"/>
</dbReference>
<dbReference type="PANTHER" id="PTHR42951">
    <property type="entry name" value="METALLO-BETA-LACTAMASE DOMAIN-CONTAINING"/>
    <property type="match status" value="1"/>
</dbReference>
<keyword evidence="2" id="KW-0732">Signal</keyword>
<proteinExistence type="inferred from homology"/>
<dbReference type="RefSeq" id="WP_240096322.1">
    <property type="nucleotide sequence ID" value="NZ_JAJSON010000011.1"/>
</dbReference>
<sequence>MKTINLTTLIFLLSCTPLLAFQNFDDVEIEIVPVNKNVYMLTGAGGNIGILTGEDGVFMIDDQFAPLSQKISDKLKTISEQPVKFLVNTHHHGDHVGGNANFQEDGALIFAHENVRKRLIKDVETNAGFPVVTFDQNINLHINGNDVVVAHVHNAHTDGDVLIYFPQSNVLHTGDTFFNGRFPYIDLESGGTVNGDIEAARTGLSLINENTKIIPGHGNIATYAEYEQYMKMLEEIRDNVLKALGEGRNEEDIVSDENLTNKFYSDEEMKDSFISGSKIRKTFYDDLKDQPRE</sequence>
<feature type="chain" id="PRO_5040848936" evidence="2">
    <location>
        <begin position="21"/>
        <end position="293"/>
    </location>
</feature>
<dbReference type="SMART" id="SM00849">
    <property type="entry name" value="Lactamase_B"/>
    <property type="match status" value="1"/>
</dbReference>
<gene>
    <name evidence="4" type="ORF">LU635_03740</name>
</gene>
<dbReference type="GO" id="GO:0017001">
    <property type="term" value="P:antibiotic catabolic process"/>
    <property type="evidence" value="ECO:0007669"/>
    <property type="project" value="UniProtKB-ARBA"/>
</dbReference>
<accession>A0A9X2A4M1</accession>
<comment type="caution">
    <text evidence="4">The sequence shown here is derived from an EMBL/GenBank/DDBJ whole genome shotgun (WGS) entry which is preliminary data.</text>
</comment>
<evidence type="ECO:0000256" key="2">
    <source>
        <dbReference type="SAM" id="SignalP"/>
    </source>
</evidence>
<dbReference type="EMBL" id="JAJSON010000011">
    <property type="protein sequence ID" value="MCG9970739.1"/>
    <property type="molecule type" value="Genomic_DNA"/>
</dbReference>
<evidence type="ECO:0000259" key="3">
    <source>
        <dbReference type="SMART" id="SM00849"/>
    </source>
</evidence>
<dbReference type="SUPFAM" id="SSF56281">
    <property type="entry name" value="Metallo-hydrolase/oxidoreductase"/>
    <property type="match status" value="1"/>
</dbReference>
<reference evidence="4" key="1">
    <citation type="submission" date="2021-12" db="EMBL/GenBank/DDBJ databases">
        <title>Description of Gramella crocea sp. nov., a new bacterium isolated from activated sludge.</title>
        <authorList>
            <person name="Zhang X."/>
        </authorList>
    </citation>
    <scope>NUCLEOTIDE SEQUENCE</scope>
    <source>
        <strain evidence="4">YB25</strain>
    </source>
</reference>
<evidence type="ECO:0000313" key="4">
    <source>
        <dbReference type="EMBL" id="MCG9970739.1"/>
    </source>
</evidence>
<evidence type="ECO:0000256" key="1">
    <source>
        <dbReference type="ARBA" id="ARBA00005250"/>
    </source>
</evidence>
<dbReference type="InterPro" id="IPR036866">
    <property type="entry name" value="RibonucZ/Hydroxyglut_hydro"/>
</dbReference>
<feature type="domain" description="Metallo-beta-lactamase" evidence="3">
    <location>
        <begin position="45"/>
        <end position="217"/>
    </location>
</feature>
<evidence type="ECO:0000313" key="5">
    <source>
        <dbReference type="Proteomes" id="UP001139344"/>
    </source>
</evidence>
<dbReference type="PANTHER" id="PTHR42951:SF4">
    <property type="entry name" value="ACYL-COENZYME A THIOESTERASE MBLAC2"/>
    <property type="match status" value="1"/>
</dbReference>
<dbReference type="Gene3D" id="3.60.15.10">
    <property type="entry name" value="Ribonuclease Z/Hydroxyacylglutathione hydrolase-like"/>
    <property type="match status" value="1"/>
</dbReference>
<dbReference type="InterPro" id="IPR050855">
    <property type="entry name" value="NDM-1-like"/>
</dbReference>
<comment type="similarity">
    <text evidence="1">Belongs to the metallo-beta-lactamase superfamily. Class-B beta-lactamase family.</text>
</comment>
<dbReference type="AlphaFoldDB" id="A0A9X2A4M1"/>
<dbReference type="PROSITE" id="PS51257">
    <property type="entry name" value="PROKAR_LIPOPROTEIN"/>
    <property type="match status" value="1"/>
</dbReference>
<organism evidence="4 5">
    <name type="scientific">Christiangramia crocea</name>
    <dbReference type="NCBI Taxonomy" id="2904124"/>
    <lineage>
        <taxon>Bacteria</taxon>
        <taxon>Pseudomonadati</taxon>
        <taxon>Bacteroidota</taxon>
        <taxon>Flavobacteriia</taxon>
        <taxon>Flavobacteriales</taxon>
        <taxon>Flavobacteriaceae</taxon>
        <taxon>Christiangramia</taxon>
    </lineage>
</organism>
<protein>
    <submittedName>
        <fullName evidence="4">MBL fold metallo-hydrolase</fullName>
    </submittedName>
</protein>